<name>U2JFK5_9STRE</name>
<accession>U2JFK5</accession>
<protein>
    <submittedName>
        <fullName evidence="1">Uncharacterized protein</fullName>
    </submittedName>
</protein>
<proteinExistence type="predicted"/>
<dbReference type="HOGENOM" id="CLU_3240436_0_0_9"/>
<gene>
    <name evidence="1" type="ORF">HMPREF1557_00219</name>
</gene>
<evidence type="ECO:0000313" key="2">
    <source>
        <dbReference type="Proteomes" id="UP000016617"/>
    </source>
</evidence>
<dbReference type="AlphaFoldDB" id="U2JFK5"/>
<evidence type="ECO:0000313" key="1">
    <source>
        <dbReference type="EMBL" id="ERJ78832.1"/>
    </source>
</evidence>
<sequence length="43" mass="4718">MQIYLSIVGPVLRPYISKRSNQAAVPPATLVTMYPLSSKKVQA</sequence>
<dbReference type="Proteomes" id="UP000016617">
    <property type="component" value="Unassembled WGS sequence"/>
</dbReference>
<dbReference type="EMBL" id="AWVA01000012">
    <property type="protein sequence ID" value="ERJ78832.1"/>
    <property type="molecule type" value="Genomic_DNA"/>
</dbReference>
<reference evidence="1 2" key="1">
    <citation type="submission" date="2013-06" db="EMBL/GenBank/DDBJ databases">
        <authorList>
            <person name="Weinstock G."/>
            <person name="Sodergren E."/>
            <person name="Lobos E.A."/>
            <person name="Fulton L."/>
            <person name="Fulton R."/>
            <person name="Courtney L."/>
            <person name="Fronick C."/>
            <person name="O'Laughlin M."/>
            <person name="Godfrey J."/>
            <person name="Wilson R.M."/>
            <person name="Miner T."/>
            <person name="Farmer C."/>
            <person name="Delehaunty K."/>
            <person name="Cordes M."/>
            <person name="Minx P."/>
            <person name="Tomlinson C."/>
            <person name="Chen J."/>
            <person name="Wollam A."/>
            <person name="Pepin K.H."/>
            <person name="Bhonagiri V."/>
            <person name="Zhang X."/>
            <person name="Warren W."/>
            <person name="Mitreva M."/>
            <person name="Mardis E.R."/>
            <person name="Wilson R.K."/>
        </authorList>
    </citation>
    <scope>NUCLEOTIDE SEQUENCE [LARGE SCALE GENOMIC DNA]</scope>
    <source>
        <strain evidence="1 2">W1703</strain>
    </source>
</reference>
<comment type="caution">
    <text evidence="1">The sequence shown here is derived from an EMBL/GenBank/DDBJ whole genome shotgun (WGS) entry which is preliminary data.</text>
</comment>
<organism evidence="1 2">
    <name type="scientific">Streptococcus sobrinus W1703</name>
    <dbReference type="NCBI Taxonomy" id="1227275"/>
    <lineage>
        <taxon>Bacteria</taxon>
        <taxon>Bacillati</taxon>
        <taxon>Bacillota</taxon>
        <taxon>Bacilli</taxon>
        <taxon>Lactobacillales</taxon>
        <taxon>Streptococcaceae</taxon>
        <taxon>Streptococcus</taxon>
    </lineage>
</organism>